<feature type="chain" id="PRO_5041458898" evidence="2">
    <location>
        <begin position="34"/>
        <end position="261"/>
    </location>
</feature>
<proteinExistence type="predicted"/>
<reference evidence="3" key="1">
    <citation type="submission" date="2023-07" db="EMBL/GenBank/DDBJ databases">
        <authorList>
            <consortium name="CYATHOMIX"/>
        </authorList>
    </citation>
    <scope>NUCLEOTIDE SEQUENCE</scope>
    <source>
        <strain evidence="3">N/A</strain>
    </source>
</reference>
<keyword evidence="2" id="KW-0732">Signal</keyword>
<keyword evidence="1" id="KW-1133">Transmembrane helix</keyword>
<evidence type="ECO:0000256" key="2">
    <source>
        <dbReference type="SAM" id="SignalP"/>
    </source>
</evidence>
<sequence>MFSDVVTISTSLRRDMHLLLVLSTLILIHQSHAEIRVNFCVLRCKDNHMREMDNEWSTDFTLPLLNLLRTTGNETAAYLKAKLICESNAELEICLNKCNKSQESAILLAGIKSWQDTCAHLDEVKAQFPCWRENGYELSQSCRVQTVNLKDSMQLFAKNQSQENIQNICSDYDKFSTCFTQEHGKLCGYRSEVLTGRMFHNNREAMFNMLKIRWSTLPPQCGYSHLRRDTYSSEKYAFFRNSQYVTLFTAYFTVFLVTWLY</sequence>
<comment type="caution">
    <text evidence="3">The sequence shown here is derived from an EMBL/GenBank/DDBJ whole genome shotgun (WGS) entry which is preliminary data.</text>
</comment>
<feature type="transmembrane region" description="Helical" evidence="1">
    <location>
        <begin position="242"/>
        <end position="260"/>
    </location>
</feature>
<name>A0AA36H8W5_CYLNA</name>
<keyword evidence="1" id="KW-0472">Membrane</keyword>
<evidence type="ECO:0000313" key="4">
    <source>
        <dbReference type="Proteomes" id="UP001176961"/>
    </source>
</evidence>
<dbReference type="Proteomes" id="UP001176961">
    <property type="component" value="Unassembled WGS sequence"/>
</dbReference>
<evidence type="ECO:0000256" key="1">
    <source>
        <dbReference type="SAM" id="Phobius"/>
    </source>
</evidence>
<protein>
    <submittedName>
        <fullName evidence="3">Uncharacterized protein</fullName>
    </submittedName>
</protein>
<keyword evidence="1" id="KW-0812">Transmembrane</keyword>
<keyword evidence="4" id="KW-1185">Reference proteome</keyword>
<dbReference type="AlphaFoldDB" id="A0AA36H8W5"/>
<organism evidence="3 4">
    <name type="scientific">Cylicocyclus nassatus</name>
    <name type="common">Nematode worm</name>
    <dbReference type="NCBI Taxonomy" id="53992"/>
    <lineage>
        <taxon>Eukaryota</taxon>
        <taxon>Metazoa</taxon>
        <taxon>Ecdysozoa</taxon>
        <taxon>Nematoda</taxon>
        <taxon>Chromadorea</taxon>
        <taxon>Rhabditida</taxon>
        <taxon>Rhabditina</taxon>
        <taxon>Rhabditomorpha</taxon>
        <taxon>Strongyloidea</taxon>
        <taxon>Strongylidae</taxon>
        <taxon>Cylicocyclus</taxon>
    </lineage>
</organism>
<dbReference type="EMBL" id="CATQJL010000316">
    <property type="protein sequence ID" value="CAJ0605832.1"/>
    <property type="molecule type" value="Genomic_DNA"/>
</dbReference>
<accession>A0AA36H8W5</accession>
<evidence type="ECO:0000313" key="3">
    <source>
        <dbReference type="EMBL" id="CAJ0605832.1"/>
    </source>
</evidence>
<feature type="signal peptide" evidence="2">
    <location>
        <begin position="1"/>
        <end position="33"/>
    </location>
</feature>
<gene>
    <name evidence="3" type="ORF">CYNAS_LOCUS17815</name>
</gene>